<dbReference type="GO" id="GO:0006355">
    <property type="term" value="P:regulation of DNA-templated transcription"/>
    <property type="evidence" value="ECO:0007669"/>
    <property type="project" value="InterPro"/>
</dbReference>
<dbReference type="InterPro" id="IPR013656">
    <property type="entry name" value="PAS_4"/>
</dbReference>
<dbReference type="EMBL" id="FOLE01000005">
    <property type="protein sequence ID" value="SFC39297.1"/>
    <property type="molecule type" value="Genomic_DNA"/>
</dbReference>
<keyword evidence="12" id="KW-1185">Reference proteome</keyword>
<dbReference type="Pfam" id="PF02518">
    <property type="entry name" value="HATPase_c"/>
    <property type="match status" value="1"/>
</dbReference>
<dbReference type="Pfam" id="PF13185">
    <property type="entry name" value="GAF_2"/>
    <property type="match status" value="1"/>
</dbReference>
<dbReference type="NCBIfam" id="TIGR00229">
    <property type="entry name" value="sensory_box"/>
    <property type="match status" value="5"/>
</dbReference>
<dbReference type="InterPro" id="IPR013767">
    <property type="entry name" value="PAS_fold"/>
</dbReference>
<dbReference type="Pfam" id="PF00989">
    <property type="entry name" value="PAS"/>
    <property type="match status" value="1"/>
</dbReference>
<keyword evidence="5" id="KW-0418">Kinase</keyword>
<dbReference type="InterPro" id="IPR000014">
    <property type="entry name" value="PAS"/>
</dbReference>
<dbReference type="Pfam" id="PF13426">
    <property type="entry name" value="PAS_9"/>
    <property type="match status" value="1"/>
</dbReference>
<dbReference type="Gene3D" id="3.30.450.40">
    <property type="match status" value="1"/>
</dbReference>
<dbReference type="SMART" id="SM00091">
    <property type="entry name" value="PAS"/>
    <property type="match status" value="7"/>
</dbReference>
<dbReference type="InterPro" id="IPR003661">
    <property type="entry name" value="HisK_dim/P_dom"/>
</dbReference>
<dbReference type="InterPro" id="IPR052162">
    <property type="entry name" value="Sensor_kinase/Photoreceptor"/>
</dbReference>
<dbReference type="RefSeq" id="WP_091511572.1">
    <property type="nucleotide sequence ID" value="NZ_FOLE01000005.1"/>
</dbReference>
<dbReference type="SMART" id="SM00387">
    <property type="entry name" value="HATPase_c"/>
    <property type="match status" value="1"/>
</dbReference>
<dbReference type="InterPro" id="IPR036097">
    <property type="entry name" value="HisK_dim/P_sf"/>
</dbReference>
<organism evidence="11 12">
    <name type="scientific">Flexibacter flexilis DSM 6793</name>
    <dbReference type="NCBI Taxonomy" id="927664"/>
    <lineage>
        <taxon>Bacteria</taxon>
        <taxon>Pseudomonadati</taxon>
        <taxon>Bacteroidota</taxon>
        <taxon>Cytophagia</taxon>
        <taxon>Cytophagales</taxon>
        <taxon>Flexibacteraceae</taxon>
        <taxon>Flexibacter</taxon>
    </lineage>
</organism>
<dbReference type="Gene3D" id="1.10.287.130">
    <property type="match status" value="1"/>
</dbReference>
<feature type="domain" description="PAS" evidence="9">
    <location>
        <begin position="521"/>
        <end position="565"/>
    </location>
</feature>
<dbReference type="InterPro" id="IPR004358">
    <property type="entry name" value="Sig_transdc_His_kin-like_C"/>
</dbReference>
<dbReference type="Pfam" id="PF08448">
    <property type="entry name" value="PAS_4"/>
    <property type="match status" value="3"/>
</dbReference>
<comment type="catalytic activity">
    <reaction evidence="1">
        <text>ATP + protein L-histidine = ADP + protein N-phospho-L-histidine.</text>
        <dbReference type="EC" id="2.7.13.3"/>
    </reaction>
</comment>
<dbReference type="InterPro" id="IPR035965">
    <property type="entry name" value="PAS-like_dom_sf"/>
</dbReference>
<name>A0A1I1ISP7_9BACT</name>
<feature type="domain" description="PAC" evidence="10">
    <location>
        <begin position="592"/>
        <end position="644"/>
    </location>
</feature>
<dbReference type="InterPro" id="IPR005467">
    <property type="entry name" value="His_kinase_dom"/>
</dbReference>
<evidence type="ECO:0000256" key="1">
    <source>
        <dbReference type="ARBA" id="ARBA00000085"/>
    </source>
</evidence>
<evidence type="ECO:0000313" key="12">
    <source>
        <dbReference type="Proteomes" id="UP000199514"/>
    </source>
</evidence>
<dbReference type="SMART" id="SM00086">
    <property type="entry name" value="PAC"/>
    <property type="match status" value="5"/>
</dbReference>
<dbReference type="SMART" id="SM00388">
    <property type="entry name" value="HisKA"/>
    <property type="match status" value="1"/>
</dbReference>
<dbReference type="SUPFAM" id="SSF55785">
    <property type="entry name" value="PYP-like sensor domain (PAS domain)"/>
    <property type="match status" value="6"/>
</dbReference>
<feature type="modified residue" description="4-aspartylphosphate" evidence="6">
    <location>
        <position position="55"/>
    </location>
</feature>
<dbReference type="Proteomes" id="UP000199514">
    <property type="component" value="Unassembled WGS sequence"/>
</dbReference>
<dbReference type="CDD" id="cd17534">
    <property type="entry name" value="REC_DC-like"/>
    <property type="match status" value="1"/>
</dbReference>
<keyword evidence="4" id="KW-0808">Transferase</keyword>
<accession>A0A1I1ISP7</accession>
<dbReference type="EC" id="2.7.13.3" evidence="2"/>
<gene>
    <name evidence="11" type="ORF">SAMN05421780_10581</name>
</gene>
<feature type="domain" description="PAS" evidence="9">
    <location>
        <begin position="772"/>
        <end position="842"/>
    </location>
</feature>
<protein>
    <recommendedName>
        <fullName evidence="2">histidine kinase</fullName>
        <ecNumber evidence="2">2.7.13.3</ecNumber>
    </recommendedName>
</protein>
<dbReference type="GO" id="GO:0000155">
    <property type="term" value="F:phosphorelay sensor kinase activity"/>
    <property type="evidence" value="ECO:0007669"/>
    <property type="project" value="InterPro"/>
</dbReference>
<feature type="domain" description="Histidine kinase" evidence="7">
    <location>
        <begin position="1311"/>
        <end position="1522"/>
    </location>
</feature>
<sequence length="1529" mass="174599">MAKAKILIVEDQPLLAQDLRIKLTNMGHQVLEVVSSGQAALRAILNEKPNIVLMDIMLEGDMDGIEAAKRIRNYINVPIIYLTSCADDETFDRANAIGTYAYLLKPVQERELDLCIRTTCQRHQLEQDLVETQSRYRSLFENTKEAIIIFDDAGKIIDQNQASKQLYYALFGDQLATHLKDFLGEGKDKIFGEHFHVFLDHQEKEGRIWVFSADKKTSKCLEYNAKANFLPQLNLVVLRDITESVMAQREIENLARFPSEAPNPVLRVSCEGDILYANKAANVLLEEWTTTVGGRMPDNLLGRVGELSEKEPQSQMMLVIGGKIYSLLFVFVEKGSYVNIYANDISQQKYSERIVNYQKDILEMIARNATLSHILEQICVRVQYFLTGSAAAIFYFDSLNRSLKLAATTRLPYDLAHLIEQETLPEKKNSPWAAAISEQEDIIIENLQTDPLATPYRELTQKYGYMSCWIKPVQAQDGEVVACFLMFYKQALRPSTTDINLINMAANLVGVAIERDFIFQSLHKQSLAFENINDAIFLTDTSGVITEWSPSAERVFGRRKNEIVGLTIKDTNLFEFTEGFEEFLTKDTLSRWSGELQYYSLLGEDGIVQLSIIRLLDIQDEYMGMLCVARDITQEKNVEIALKYSEANLKAIFDNTVQSFILINDKFEIAAFNRTARQISYALTGDFLQVGEPIVNYWYTEDKETLQDIMRRTMDGEYISYEEYITTRTGDSYWLEINFLPIYDSAKNITSICFTTLDIQDRKNTELALAESEARFRSLVQNSSDVIVIVSAKGYITYTSESAGRFLGYNPQDLLDNNLLDFVHPDDRDYVEVLIQNLADGMNATPPIEYRFLHQMGKYIHLESVCTNMLDEASVRGIVINSRDVEERKNSEETLKNIVRGVSDATGTDFFTSLVENMATYLNVSHVLISELVEERHSLRTLAYIKNSNIQPNFIYKAEHTPCADTLQQQMYYVEDNLQFLYPQDQWLLDENLETYLGIRLNNSKGEAIGLLCILDSKPFQNHDLAGSMLKIFSVRAAAELERIYTTDALIESQANLLSLIENTIDNIWAIDESYKLIAFNTAFSRDFEKYFGHQLTHGDVIINYCKGEWEGYYTRALSGEQFFVEIDQIYDEEIQNIEVYFNPISDEQGHVSGVSIFSRDITQRKQAENALRESEVNLVALIENTDDIIFSINANYQILAANSAFRRLHNLMFSRIIKPGVDFVHSLPTAYGQVWQEGFDKAKKGERVRQEIHYAHPKFPVHLEVSLNPIYSKGGMISGISIFARDITLRKQAENELKRTNFELDSFVYRASHDLRAPLRSVLGLINLLRIEESSQQREVYLGLMEKSINKLDTFISDLTHFSRNSRLSLNIEKVDFNAIIQDSLGNLRFMENAEKLAVELKIDQNVDFYSDISRISIVLQNLISNSIKYQRRDAGAMVTIEVKTSEFAATIIVEDNGKGIEEVYLERIFDMFFRASEESYGSGLGLYITKQVIEKLEGSVRVESEIGVGTTFIIKIPNLKSQIKILS</sequence>
<dbReference type="InterPro" id="IPR000700">
    <property type="entry name" value="PAS-assoc_C"/>
</dbReference>
<dbReference type="PROSITE" id="PS50113">
    <property type="entry name" value="PAC"/>
    <property type="match status" value="5"/>
</dbReference>
<dbReference type="SUPFAM" id="SSF47384">
    <property type="entry name" value="Homodimeric domain of signal transducing histidine kinase"/>
    <property type="match status" value="1"/>
</dbReference>
<dbReference type="InterPro" id="IPR001610">
    <property type="entry name" value="PAC"/>
</dbReference>
<dbReference type="InterPro" id="IPR036890">
    <property type="entry name" value="HATPase_C_sf"/>
</dbReference>
<dbReference type="SUPFAM" id="SSF55781">
    <property type="entry name" value="GAF domain-like"/>
    <property type="match status" value="2"/>
</dbReference>
<dbReference type="PANTHER" id="PTHR43304:SF1">
    <property type="entry name" value="PAC DOMAIN-CONTAINING PROTEIN"/>
    <property type="match status" value="1"/>
</dbReference>
<evidence type="ECO:0000256" key="4">
    <source>
        <dbReference type="ARBA" id="ARBA00022679"/>
    </source>
</evidence>
<dbReference type="InterPro" id="IPR003018">
    <property type="entry name" value="GAF"/>
</dbReference>
<feature type="domain" description="PAC" evidence="10">
    <location>
        <begin position="719"/>
        <end position="771"/>
    </location>
</feature>
<dbReference type="PRINTS" id="PR00344">
    <property type="entry name" value="BCTRLSENSOR"/>
</dbReference>
<evidence type="ECO:0000256" key="5">
    <source>
        <dbReference type="ARBA" id="ARBA00022777"/>
    </source>
</evidence>
<dbReference type="PANTHER" id="PTHR43304">
    <property type="entry name" value="PHYTOCHROME-LIKE PROTEIN CPH1"/>
    <property type="match status" value="1"/>
</dbReference>
<dbReference type="SMART" id="SM00065">
    <property type="entry name" value="GAF"/>
    <property type="match status" value="2"/>
</dbReference>
<evidence type="ECO:0000259" key="8">
    <source>
        <dbReference type="PROSITE" id="PS50110"/>
    </source>
</evidence>
<dbReference type="CDD" id="cd00082">
    <property type="entry name" value="HisKA"/>
    <property type="match status" value="1"/>
</dbReference>
<keyword evidence="3 6" id="KW-0597">Phosphoprotein</keyword>
<dbReference type="Gene3D" id="3.30.450.20">
    <property type="entry name" value="PAS domain"/>
    <property type="match status" value="6"/>
</dbReference>
<feature type="domain" description="PAC" evidence="10">
    <location>
        <begin position="846"/>
        <end position="897"/>
    </location>
</feature>
<dbReference type="SMART" id="SM00448">
    <property type="entry name" value="REC"/>
    <property type="match status" value="1"/>
</dbReference>
<dbReference type="STRING" id="927664.SAMN05421780_10581"/>
<feature type="domain" description="PAC" evidence="10">
    <location>
        <begin position="1247"/>
        <end position="1300"/>
    </location>
</feature>
<evidence type="ECO:0000313" key="11">
    <source>
        <dbReference type="EMBL" id="SFC39297.1"/>
    </source>
</evidence>
<dbReference type="PROSITE" id="PS50109">
    <property type="entry name" value="HIS_KIN"/>
    <property type="match status" value="1"/>
</dbReference>
<evidence type="ECO:0000259" key="7">
    <source>
        <dbReference type="PROSITE" id="PS50109"/>
    </source>
</evidence>
<feature type="domain" description="PAC" evidence="10">
    <location>
        <begin position="1121"/>
        <end position="1174"/>
    </location>
</feature>
<dbReference type="Gene3D" id="3.30.565.10">
    <property type="entry name" value="Histidine kinase-like ATPase, C-terminal domain"/>
    <property type="match status" value="1"/>
</dbReference>
<dbReference type="PROSITE" id="PS50112">
    <property type="entry name" value="PAS"/>
    <property type="match status" value="2"/>
</dbReference>
<dbReference type="SUPFAM" id="SSF55874">
    <property type="entry name" value="ATPase domain of HSP90 chaperone/DNA topoisomerase II/histidine kinase"/>
    <property type="match status" value="1"/>
</dbReference>
<dbReference type="InterPro" id="IPR011006">
    <property type="entry name" value="CheY-like_superfamily"/>
</dbReference>
<dbReference type="InterPro" id="IPR029016">
    <property type="entry name" value="GAF-like_dom_sf"/>
</dbReference>
<dbReference type="Pfam" id="PF13188">
    <property type="entry name" value="PAS_8"/>
    <property type="match status" value="1"/>
</dbReference>
<dbReference type="Pfam" id="PF00072">
    <property type="entry name" value="Response_reg"/>
    <property type="match status" value="1"/>
</dbReference>
<feature type="domain" description="Response regulatory" evidence="8">
    <location>
        <begin position="5"/>
        <end position="120"/>
    </location>
</feature>
<dbReference type="CDD" id="cd00130">
    <property type="entry name" value="PAS"/>
    <property type="match status" value="4"/>
</dbReference>
<dbReference type="Pfam" id="PF00512">
    <property type="entry name" value="HisKA"/>
    <property type="match status" value="1"/>
</dbReference>
<dbReference type="SUPFAM" id="SSF52172">
    <property type="entry name" value="CheY-like"/>
    <property type="match status" value="1"/>
</dbReference>
<dbReference type="InterPro" id="IPR003594">
    <property type="entry name" value="HATPase_dom"/>
</dbReference>
<evidence type="ECO:0000259" key="10">
    <source>
        <dbReference type="PROSITE" id="PS50113"/>
    </source>
</evidence>
<dbReference type="OrthoDB" id="905895at2"/>
<proteinExistence type="predicted"/>
<evidence type="ECO:0000256" key="2">
    <source>
        <dbReference type="ARBA" id="ARBA00012438"/>
    </source>
</evidence>
<evidence type="ECO:0000256" key="3">
    <source>
        <dbReference type="ARBA" id="ARBA00022553"/>
    </source>
</evidence>
<dbReference type="PROSITE" id="PS50110">
    <property type="entry name" value="RESPONSE_REGULATORY"/>
    <property type="match status" value="1"/>
</dbReference>
<evidence type="ECO:0000256" key="6">
    <source>
        <dbReference type="PROSITE-ProRule" id="PRU00169"/>
    </source>
</evidence>
<evidence type="ECO:0000259" key="9">
    <source>
        <dbReference type="PROSITE" id="PS50112"/>
    </source>
</evidence>
<dbReference type="Gene3D" id="3.40.50.2300">
    <property type="match status" value="1"/>
</dbReference>
<reference evidence="11 12" key="1">
    <citation type="submission" date="2016-10" db="EMBL/GenBank/DDBJ databases">
        <authorList>
            <person name="de Groot N.N."/>
        </authorList>
    </citation>
    <scope>NUCLEOTIDE SEQUENCE [LARGE SCALE GENOMIC DNA]</scope>
    <source>
        <strain evidence="11 12">DSM 6793</strain>
    </source>
</reference>
<dbReference type="InterPro" id="IPR001789">
    <property type="entry name" value="Sig_transdc_resp-reg_receiver"/>
</dbReference>